<name>A0A1I7A7B0_9BURK</name>
<evidence type="ECO:0000256" key="3">
    <source>
        <dbReference type="ARBA" id="ARBA00022448"/>
    </source>
</evidence>
<evidence type="ECO:0000256" key="5">
    <source>
        <dbReference type="ARBA" id="ARBA00022729"/>
    </source>
</evidence>
<feature type="signal peptide" evidence="6">
    <location>
        <begin position="1"/>
        <end position="23"/>
    </location>
</feature>
<dbReference type="Pfam" id="PF01497">
    <property type="entry name" value="Peripla_BP_2"/>
    <property type="match status" value="1"/>
</dbReference>
<keyword evidence="4" id="KW-0408">Iron</keyword>
<dbReference type="InterPro" id="IPR051313">
    <property type="entry name" value="Bact_iron-sidero_bind"/>
</dbReference>
<dbReference type="InterPro" id="IPR002491">
    <property type="entry name" value="ABC_transptr_periplasmic_BD"/>
</dbReference>
<comment type="similarity">
    <text evidence="2">Belongs to the bacterial solute-binding protein 8 family.</text>
</comment>
<keyword evidence="3" id="KW-0813">Transport</keyword>
<organism evidence="8 9">
    <name type="scientific">Paraburkholderia aspalathi</name>
    <dbReference type="NCBI Taxonomy" id="1324617"/>
    <lineage>
        <taxon>Bacteria</taxon>
        <taxon>Pseudomonadati</taxon>
        <taxon>Pseudomonadota</taxon>
        <taxon>Betaproteobacteria</taxon>
        <taxon>Burkholderiales</taxon>
        <taxon>Burkholderiaceae</taxon>
        <taxon>Paraburkholderia</taxon>
    </lineage>
</organism>
<dbReference type="RefSeq" id="WP_093633372.1">
    <property type="nucleotide sequence ID" value="NZ_FPBH01000003.1"/>
</dbReference>
<evidence type="ECO:0000256" key="2">
    <source>
        <dbReference type="ARBA" id="ARBA00008814"/>
    </source>
</evidence>
<evidence type="ECO:0000313" key="9">
    <source>
        <dbReference type="Proteomes" id="UP000198844"/>
    </source>
</evidence>
<keyword evidence="5 6" id="KW-0732">Signal</keyword>
<evidence type="ECO:0000313" key="8">
    <source>
        <dbReference type="EMBL" id="SFT70796.1"/>
    </source>
</evidence>
<evidence type="ECO:0000256" key="4">
    <source>
        <dbReference type="ARBA" id="ARBA00022496"/>
    </source>
</evidence>
<dbReference type="EMBL" id="FPBH01000003">
    <property type="protein sequence ID" value="SFT70796.1"/>
    <property type="molecule type" value="Genomic_DNA"/>
</dbReference>
<evidence type="ECO:0000256" key="1">
    <source>
        <dbReference type="ARBA" id="ARBA00004196"/>
    </source>
</evidence>
<accession>A0A1I7A7B0</accession>
<protein>
    <submittedName>
        <fullName evidence="8">Iron complex transport system substrate-binding protein</fullName>
    </submittedName>
</protein>
<dbReference type="GO" id="GO:1901678">
    <property type="term" value="P:iron coordination entity transport"/>
    <property type="evidence" value="ECO:0007669"/>
    <property type="project" value="UniProtKB-ARBA"/>
</dbReference>
<feature type="domain" description="Fe/B12 periplasmic-binding" evidence="7">
    <location>
        <begin position="37"/>
        <end position="306"/>
    </location>
</feature>
<gene>
    <name evidence="8" type="ORF">SAMN05192563_1003137</name>
</gene>
<dbReference type="PROSITE" id="PS50983">
    <property type="entry name" value="FE_B12_PBP"/>
    <property type="match status" value="1"/>
</dbReference>
<dbReference type="GO" id="GO:0030288">
    <property type="term" value="C:outer membrane-bounded periplasmic space"/>
    <property type="evidence" value="ECO:0007669"/>
    <property type="project" value="TreeGrafter"/>
</dbReference>
<dbReference type="AlphaFoldDB" id="A0A1I7A7B0"/>
<comment type="subcellular location">
    <subcellularLocation>
        <location evidence="1">Cell envelope</location>
    </subcellularLocation>
</comment>
<evidence type="ECO:0000259" key="7">
    <source>
        <dbReference type="PROSITE" id="PS50983"/>
    </source>
</evidence>
<feature type="chain" id="PRO_5011527796" evidence="6">
    <location>
        <begin position="24"/>
        <end position="317"/>
    </location>
</feature>
<dbReference type="PANTHER" id="PTHR30532:SF1">
    <property type="entry name" value="IRON(3+)-HYDROXAMATE-BINDING PROTEIN FHUD"/>
    <property type="match status" value="1"/>
</dbReference>
<dbReference type="SUPFAM" id="SSF53807">
    <property type="entry name" value="Helical backbone' metal receptor"/>
    <property type="match status" value="1"/>
</dbReference>
<sequence length="317" mass="33919">MRRRDFLRSAVLAPLLGTPLAGARAAANLITPAPAPRLVVLDWGLVETLLALGITPVGVAETEAYNDSVVTPLVPAHVPDVGLRLAPSLELLQQLAPDLILINSSQESQRAMLERIAPVRAFAVYTDTGAPYRHSQDVTLQLAELCGRTGAGHALIDATERVLARSRTQIAARRARLQGPDPQRPLYLIRFFDGRHVGVYGARSLFQDVMDALDVANAWHGPTDYWGIGVAGLEKLAVSPTADVLYFDPLPNGVARTLSSNRLWHALPAVAAGRVAMLPPFWGFGMLPSAARFAVALTATLTRAPATDAAVATQARL</sequence>
<dbReference type="CDD" id="cd01146">
    <property type="entry name" value="FhuD"/>
    <property type="match status" value="1"/>
</dbReference>
<proteinExistence type="inferred from homology"/>
<evidence type="ECO:0000256" key="6">
    <source>
        <dbReference type="SAM" id="SignalP"/>
    </source>
</evidence>
<dbReference type="PANTHER" id="PTHR30532">
    <property type="entry name" value="IRON III DICITRATE-BINDING PERIPLASMIC PROTEIN"/>
    <property type="match status" value="1"/>
</dbReference>
<keyword evidence="4" id="KW-0410">Iron transport</keyword>
<keyword evidence="4" id="KW-0406">Ion transport</keyword>
<dbReference type="OrthoDB" id="8891185at2"/>
<dbReference type="Proteomes" id="UP000198844">
    <property type="component" value="Unassembled WGS sequence"/>
</dbReference>
<dbReference type="PRINTS" id="PR01715">
    <property type="entry name" value="FERRIBNDNGPP"/>
</dbReference>
<reference evidence="8 9" key="1">
    <citation type="submission" date="2016-10" db="EMBL/GenBank/DDBJ databases">
        <authorList>
            <person name="de Groot N.N."/>
        </authorList>
    </citation>
    <scope>NUCLEOTIDE SEQUENCE [LARGE SCALE GENOMIC DNA]</scope>
    <source>
        <strain evidence="8 9">LMG 27731</strain>
    </source>
</reference>
<dbReference type="Gene3D" id="3.40.50.1980">
    <property type="entry name" value="Nitrogenase molybdenum iron protein domain"/>
    <property type="match status" value="2"/>
</dbReference>